<proteinExistence type="predicted"/>
<dbReference type="AlphaFoldDB" id="A0A0X8G7P7"/>
<organism evidence="1 2">
    <name type="scientific">Lutibacter profundi</name>
    <dbReference type="NCBI Taxonomy" id="1622118"/>
    <lineage>
        <taxon>Bacteria</taxon>
        <taxon>Pseudomonadati</taxon>
        <taxon>Bacteroidota</taxon>
        <taxon>Flavobacteriia</taxon>
        <taxon>Flavobacteriales</taxon>
        <taxon>Flavobacteriaceae</taxon>
        <taxon>Lutibacter</taxon>
    </lineage>
</organism>
<dbReference type="OrthoDB" id="1438316at2"/>
<reference evidence="2" key="1">
    <citation type="submission" date="2015-12" db="EMBL/GenBank/DDBJ databases">
        <title>Complete genome sequence of Lutibacter profundus strain LP1.</title>
        <authorList>
            <person name="Wissuwa J."/>
            <person name="Le Moine Bauer S."/>
            <person name="Stokke R."/>
            <person name="Dahle H."/>
            <person name="Steen I.H."/>
        </authorList>
    </citation>
    <scope>NUCLEOTIDE SEQUENCE [LARGE SCALE GENOMIC DNA]</scope>
    <source>
        <strain evidence="2">LP1</strain>
    </source>
</reference>
<evidence type="ECO:0008006" key="3">
    <source>
        <dbReference type="Google" id="ProtNLM"/>
    </source>
</evidence>
<evidence type="ECO:0000313" key="1">
    <source>
        <dbReference type="EMBL" id="AMC11610.1"/>
    </source>
</evidence>
<dbReference type="EMBL" id="CP013355">
    <property type="protein sequence ID" value="AMC11610.1"/>
    <property type="molecule type" value="Genomic_DNA"/>
</dbReference>
<evidence type="ECO:0000313" key="2">
    <source>
        <dbReference type="Proteomes" id="UP000059672"/>
    </source>
</evidence>
<name>A0A0X8G7P7_9FLAO</name>
<dbReference type="Proteomes" id="UP000059672">
    <property type="component" value="Chromosome"/>
</dbReference>
<dbReference type="KEGG" id="lut:Lupro_10190"/>
<reference evidence="1 2" key="2">
    <citation type="journal article" date="2016" name="Int. J. Syst. Evol. Microbiol.">
        <title>Lutibacter profundi sp. nov., isolated from a deep-sea hydrothermal system on the Arctic Mid-Ocean Ridge and emended description of the genus Lutibacter.</title>
        <authorList>
            <person name="Le Moine Bauer S."/>
            <person name="Roalkvam I."/>
            <person name="Steen I.H."/>
            <person name="Dahle H."/>
        </authorList>
    </citation>
    <scope>NUCLEOTIDE SEQUENCE [LARGE SCALE GENOMIC DNA]</scope>
    <source>
        <strain evidence="1 2">LP1</strain>
    </source>
</reference>
<gene>
    <name evidence="1" type="ORF">Lupro_10190</name>
</gene>
<sequence length="182" mass="21131">MKRVTIISCLILMTALITSCEQETLDPAENAELNSKTEIQSSKLDAISGETISDYDNDGCLNVDDAHPRSNMSETIWFDDYTDTGVENSFVNCGSTMADLVDDLIREMNEEYGCYMKVKSNLSEKTRIRDVNWEVIHRKFVRRIARLTYYWRKDKSITRGERSQLYRAAKESNVPYCYFDER</sequence>
<dbReference type="RefSeq" id="WP_068209687.1">
    <property type="nucleotide sequence ID" value="NZ_CP013355.1"/>
</dbReference>
<protein>
    <recommendedName>
        <fullName evidence="3">Lipoprotein</fullName>
    </recommendedName>
</protein>
<dbReference type="PROSITE" id="PS51257">
    <property type="entry name" value="PROKAR_LIPOPROTEIN"/>
    <property type="match status" value="1"/>
</dbReference>
<accession>A0A0X8G7P7</accession>
<keyword evidence="2" id="KW-1185">Reference proteome</keyword>